<feature type="compositionally biased region" description="Low complexity" evidence="2">
    <location>
        <begin position="20"/>
        <end position="39"/>
    </location>
</feature>
<dbReference type="GO" id="GO:0003714">
    <property type="term" value="F:transcription corepressor activity"/>
    <property type="evidence" value="ECO:0007669"/>
    <property type="project" value="InterPro"/>
</dbReference>
<comment type="caution">
    <text evidence="3">The sequence shown here is derived from an EMBL/GenBank/DDBJ whole genome shotgun (WGS) entry which is preliminary data.</text>
</comment>
<gene>
    <name evidence="3" type="ORF">CROQUDRAFT_92770</name>
</gene>
<sequence length="130" mass="13178">MAPPISSTLPLVSSATSSNLTTTATNAGNGAGASSGSKGLTHDAEVDLNQISSPHELIGWVDSVLAKLETKFSRLEVDVLDRLDVLGKRIDSLETSMAELMDGAGAGGTSSSGPPTGSLMVASDQLPLPQ</sequence>
<dbReference type="AlphaFoldDB" id="A0A9P6TBJ0"/>
<protein>
    <recommendedName>
        <fullName evidence="5">Heat shock factor binding protein 1</fullName>
    </recommendedName>
</protein>
<dbReference type="Gene3D" id="1.20.5.430">
    <property type="match status" value="1"/>
</dbReference>
<dbReference type="Pfam" id="PF06825">
    <property type="entry name" value="HSBP1"/>
    <property type="match status" value="1"/>
</dbReference>
<comment type="similarity">
    <text evidence="1">Belongs to the HSBP1 family.</text>
</comment>
<feature type="region of interest" description="Disordered" evidence="2">
    <location>
        <begin position="102"/>
        <end position="130"/>
    </location>
</feature>
<dbReference type="Proteomes" id="UP000886653">
    <property type="component" value="Unassembled WGS sequence"/>
</dbReference>
<name>A0A9P6TBJ0_9BASI</name>
<proteinExistence type="inferred from homology"/>
<dbReference type="EMBL" id="MU167262">
    <property type="protein sequence ID" value="KAG0146316.1"/>
    <property type="molecule type" value="Genomic_DNA"/>
</dbReference>
<accession>A0A9P6TBJ0</accession>
<evidence type="ECO:0000256" key="2">
    <source>
        <dbReference type="SAM" id="MobiDB-lite"/>
    </source>
</evidence>
<dbReference type="InterPro" id="IPR009643">
    <property type="entry name" value="HS1-bd"/>
</dbReference>
<feature type="region of interest" description="Disordered" evidence="2">
    <location>
        <begin position="20"/>
        <end position="40"/>
    </location>
</feature>
<organism evidence="3 4">
    <name type="scientific">Cronartium quercuum f. sp. fusiforme G11</name>
    <dbReference type="NCBI Taxonomy" id="708437"/>
    <lineage>
        <taxon>Eukaryota</taxon>
        <taxon>Fungi</taxon>
        <taxon>Dikarya</taxon>
        <taxon>Basidiomycota</taxon>
        <taxon>Pucciniomycotina</taxon>
        <taxon>Pucciniomycetes</taxon>
        <taxon>Pucciniales</taxon>
        <taxon>Coleosporiaceae</taxon>
        <taxon>Cronartium</taxon>
    </lineage>
</organism>
<evidence type="ECO:0000313" key="3">
    <source>
        <dbReference type="EMBL" id="KAG0146316.1"/>
    </source>
</evidence>
<evidence type="ECO:0000313" key="4">
    <source>
        <dbReference type="Proteomes" id="UP000886653"/>
    </source>
</evidence>
<dbReference type="OrthoDB" id="4159489at2759"/>
<evidence type="ECO:0000256" key="1">
    <source>
        <dbReference type="ARBA" id="ARBA00006349"/>
    </source>
</evidence>
<reference evidence="3" key="1">
    <citation type="submission" date="2013-11" db="EMBL/GenBank/DDBJ databases">
        <title>Genome sequence of the fusiform rust pathogen reveals effectors for host alternation and coevolution with pine.</title>
        <authorList>
            <consortium name="DOE Joint Genome Institute"/>
            <person name="Smith K."/>
            <person name="Pendleton A."/>
            <person name="Kubisiak T."/>
            <person name="Anderson C."/>
            <person name="Salamov A."/>
            <person name="Aerts A."/>
            <person name="Riley R."/>
            <person name="Clum A."/>
            <person name="Lindquist E."/>
            <person name="Ence D."/>
            <person name="Campbell M."/>
            <person name="Kronenberg Z."/>
            <person name="Feau N."/>
            <person name="Dhillon B."/>
            <person name="Hamelin R."/>
            <person name="Burleigh J."/>
            <person name="Smith J."/>
            <person name="Yandell M."/>
            <person name="Nelson C."/>
            <person name="Grigoriev I."/>
            <person name="Davis J."/>
        </authorList>
    </citation>
    <scope>NUCLEOTIDE SEQUENCE</scope>
    <source>
        <strain evidence="3">G11</strain>
    </source>
</reference>
<keyword evidence="4" id="KW-1185">Reference proteome</keyword>
<evidence type="ECO:0008006" key="5">
    <source>
        <dbReference type="Google" id="ProtNLM"/>
    </source>
</evidence>